<dbReference type="RefSeq" id="XP_017949062.1">
    <property type="nucleotide sequence ID" value="XM_018093573.2"/>
</dbReference>
<gene>
    <name evidence="3 4 5 6" type="primary">c4h1orf141</name>
</gene>
<evidence type="ECO:0000313" key="6">
    <source>
        <dbReference type="Xenbase" id="XB-GENE-29076947"/>
    </source>
</evidence>
<dbReference type="PANTHER" id="PTHR36873">
    <property type="entry name" value="HYPOTHETICAL GENE SUPPORTED BY BC079057"/>
    <property type="match status" value="1"/>
</dbReference>
<evidence type="ECO:0000256" key="1">
    <source>
        <dbReference type="SAM" id="MobiDB-lite"/>
    </source>
</evidence>
<feature type="compositionally biased region" description="Basic and acidic residues" evidence="1">
    <location>
        <begin position="599"/>
        <end position="609"/>
    </location>
</feature>
<dbReference type="KEGG" id="xtr:100498273"/>
<dbReference type="InterPro" id="IPR027847">
    <property type="entry name" value="DUF4545"/>
</dbReference>
<dbReference type="OrthoDB" id="9905507at2759"/>
<dbReference type="Proteomes" id="UP000008143">
    <property type="component" value="Chromosome 4"/>
</dbReference>
<accession>A0A8J1JJB5</accession>
<evidence type="ECO:0000313" key="3">
    <source>
        <dbReference type="RefSeq" id="XP_017949061.1"/>
    </source>
</evidence>
<dbReference type="AlphaFoldDB" id="A0A8J1JJB5"/>
<dbReference type="Pfam" id="PF15078">
    <property type="entry name" value="DUF4545"/>
    <property type="match status" value="1"/>
</dbReference>
<evidence type="ECO:0000313" key="2">
    <source>
        <dbReference type="Proteomes" id="UP000008143"/>
    </source>
</evidence>
<protein>
    <submittedName>
        <fullName evidence="3 4">Uncharacterized protein C1orf141 homolog</fullName>
    </submittedName>
</protein>
<dbReference type="RefSeq" id="XP_017949061.1">
    <property type="nucleotide sequence ID" value="XM_018093572.2"/>
</dbReference>
<feature type="region of interest" description="Disordered" evidence="1">
    <location>
        <begin position="581"/>
        <end position="616"/>
    </location>
</feature>
<proteinExistence type="predicted"/>
<dbReference type="CTD" id="100498273"/>
<dbReference type="Xenbase" id="XB-GENE-29076947">
    <property type="gene designation" value="c4h1orf141"/>
</dbReference>
<feature type="region of interest" description="Disordered" evidence="1">
    <location>
        <begin position="163"/>
        <end position="192"/>
    </location>
</feature>
<dbReference type="OMA" id="VIYNISH"/>
<feature type="compositionally biased region" description="Polar residues" evidence="1">
    <location>
        <begin position="586"/>
        <end position="598"/>
    </location>
</feature>
<organism evidence="2 5">
    <name type="scientific">Xenopus tropicalis</name>
    <name type="common">Western clawed frog</name>
    <name type="synonym">Silurana tropicalis</name>
    <dbReference type="NCBI Taxonomy" id="8364"/>
    <lineage>
        <taxon>Eukaryota</taxon>
        <taxon>Metazoa</taxon>
        <taxon>Chordata</taxon>
        <taxon>Craniata</taxon>
        <taxon>Vertebrata</taxon>
        <taxon>Euteleostomi</taxon>
        <taxon>Amphibia</taxon>
        <taxon>Batrachia</taxon>
        <taxon>Anura</taxon>
        <taxon>Pipoidea</taxon>
        <taxon>Pipidae</taxon>
        <taxon>Xenopodinae</taxon>
        <taxon>Xenopus</taxon>
        <taxon>Silurana</taxon>
    </lineage>
</organism>
<reference evidence="3 4" key="1">
    <citation type="submission" date="2025-04" db="UniProtKB">
        <authorList>
            <consortium name="RefSeq"/>
        </authorList>
    </citation>
    <scope>IDENTIFICATION</scope>
    <source>
        <strain evidence="3 4">Nigerian</strain>
        <tissue evidence="3 4">Liver and blood</tissue>
    </source>
</reference>
<sequence length="642" mass="72561">MAQRILMQLEALDKYSHEILAKFAEKRSLDYIHMLKYMKTPFLDDFDLEYCKATYEKTGGCKHLDNSHGSVRKPEANWSIALENSEHHKCGQKENIQQAERNTKKIKKLEHKSRNRRPTWKSEAECFPVLASSCQQENSLSVINNIGLKDIFQHHSCRSFRAAKEHSAAPENSDLLVQNKTQKHDKKRGDKAKQLNSEFKNARRHLIIKRNNILESEQDNIQNTQTITNSNTLTMKEKETVPLSLEDAMKKQNVKIITVGQRNEEKQVQNASETHPVIYNSQGSTFRSKWPYLHTDFQGDRSYLSSYSNKEHNQCDLKDVHSVLRNSLDYTKKLLENKPNVLQSTTLKKRRKELKRAEELSLADIKLNIIFLANDGSKTNFEFADDKPGLLQMIKQDIETYTEDSKVAMRPTLKTITTDVKENPNEVGPVINGVNPRKGVNKKPSSNVRLQPASKPLTAIGSKPGSFSLTQRPKSVGEMHKWSYIAISKPLTSPQSHPSSSPSNYAHCVAFSEAMHKYTDRPDLGGKMAHVSSLKSLTARPVMFESKKLRPFAVPSDTYFKQPDSEMKRSAKILSVEMEIKKNESPPLNNAEDFTNTKGAEHPSKDGGPTEKGPAEIFTSSTVYPNASPVISIPTAQTDAIG</sequence>
<dbReference type="RefSeq" id="XP_031756741.1">
    <property type="nucleotide sequence ID" value="XM_031900881.1"/>
</dbReference>
<dbReference type="PANTHER" id="PTHR36873:SF1">
    <property type="entry name" value="HYPOTHETICAL GENE SUPPORTED BY BC079057"/>
    <property type="match status" value="1"/>
</dbReference>
<keyword evidence="2" id="KW-1185">Reference proteome</keyword>
<evidence type="ECO:0000313" key="5">
    <source>
        <dbReference type="RefSeq" id="XP_031756741.1"/>
    </source>
</evidence>
<dbReference type="AGR" id="Xenbase:XB-GENE-29076947"/>
<dbReference type="GeneID" id="100498273"/>
<evidence type="ECO:0000313" key="4">
    <source>
        <dbReference type="RefSeq" id="XP_017949062.1"/>
    </source>
</evidence>
<name>A0A8J1JJB5_XENTR</name>